<reference evidence="1" key="1">
    <citation type="submission" date="2022-08" db="EMBL/GenBank/DDBJ databases">
        <title>Genome Sequence of Lecanicillium fungicola.</title>
        <authorList>
            <person name="Buettner E."/>
        </authorList>
    </citation>
    <scope>NUCLEOTIDE SEQUENCE</scope>
    <source>
        <strain evidence="1">Babe33</strain>
    </source>
</reference>
<keyword evidence="2" id="KW-1185">Reference proteome</keyword>
<evidence type="ECO:0000313" key="2">
    <source>
        <dbReference type="Proteomes" id="UP001143910"/>
    </source>
</evidence>
<gene>
    <name evidence="1" type="ORF">NQ176_g7051</name>
</gene>
<name>A0ACC1N2B2_9HYPO</name>
<dbReference type="Proteomes" id="UP001143910">
    <property type="component" value="Unassembled WGS sequence"/>
</dbReference>
<accession>A0ACC1N2B2</accession>
<evidence type="ECO:0000313" key="1">
    <source>
        <dbReference type="EMBL" id="KAJ2972626.1"/>
    </source>
</evidence>
<dbReference type="EMBL" id="JANJQO010001112">
    <property type="protein sequence ID" value="KAJ2972626.1"/>
    <property type="molecule type" value="Genomic_DNA"/>
</dbReference>
<sequence>MAYSRINHPDFGTREEDWPELDIDSDAEDYHEKVELAEAAFSAVIHRSVAKRNHRPAYPNIPASLYLKAEHHQDQLTTEERHLLLSRGDLIGKALGDPASLTAQEIHQLFLWPPPDVVHATIQRATGGRLTTPTELYAKMKEAIDRGELETTFSDEAIRLPARKFHALDDATFNPLEGMKFHGMPGRKNAFNLVHRQQGLDLAVFQASAIYTVEDRGDVEKQPAWKAEYNKAFKDMRNSVPEAVNIISGDMQVSQRLHANGRLSDRDYVARIWEHLAGLKLASGPQPIPHPALRELIGSMSSLQQRHEQSKASIEEVIQCNMLYLDRFGIARRAEVKVDFGQATIKVSSSDRSGTGDWPPGNQRLSPYRLYLREASLSGPAAKDAWSAKDEWAANEAWAALSEAERAAYRAQVETLRLAAWDQHQARVAEGISTLDLLPSIHHAPVAAHESQPEPHGPRQLPEQPQRITGFHVYREELDAGVQFEDAFVRWRGLTGTQKDAYDAEARERDKAAKAEYQRAFDAFINRPYTRR</sequence>
<protein>
    <submittedName>
        <fullName evidence="1">Uncharacterized protein</fullName>
    </submittedName>
</protein>
<organism evidence="1 2">
    <name type="scientific">Zarea fungicola</name>
    <dbReference type="NCBI Taxonomy" id="93591"/>
    <lineage>
        <taxon>Eukaryota</taxon>
        <taxon>Fungi</taxon>
        <taxon>Dikarya</taxon>
        <taxon>Ascomycota</taxon>
        <taxon>Pezizomycotina</taxon>
        <taxon>Sordariomycetes</taxon>
        <taxon>Hypocreomycetidae</taxon>
        <taxon>Hypocreales</taxon>
        <taxon>Cordycipitaceae</taxon>
        <taxon>Zarea</taxon>
    </lineage>
</organism>
<comment type="caution">
    <text evidence="1">The sequence shown here is derived from an EMBL/GenBank/DDBJ whole genome shotgun (WGS) entry which is preliminary data.</text>
</comment>
<proteinExistence type="predicted"/>